<keyword evidence="13 16" id="KW-0472">Membrane</keyword>
<dbReference type="PANTHER" id="PTHR15075:SF5">
    <property type="entry name" value="ALPHA-1,6-MANNOSYLGLYCOPROTEIN 6-BETA-N-ACETYLGLUCOSAMINYLTRANSFERASE A"/>
    <property type="match status" value="1"/>
</dbReference>
<dbReference type="EMBL" id="JBJQND010000014">
    <property type="protein sequence ID" value="KAL3854035.1"/>
    <property type="molecule type" value="Genomic_DNA"/>
</dbReference>
<evidence type="ECO:0000256" key="3">
    <source>
        <dbReference type="ARBA" id="ARBA00004922"/>
    </source>
</evidence>
<evidence type="ECO:0000256" key="2">
    <source>
        <dbReference type="ARBA" id="ARBA00004613"/>
    </source>
</evidence>
<evidence type="ECO:0000256" key="10">
    <source>
        <dbReference type="ARBA" id="ARBA00022968"/>
    </source>
</evidence>
<keyword evidence="10" id="KW-0735">Signal-anchor</keyword>
<proteinExistence type="inferred from homology"/>
<keyword evidence="8" id="KW-0808">Transferase</keyword>
<feature type="domain" description="Glycosyltransferase family 18 catalytic" evidence="17">
    <location>
        <begin position="173"/>
        <end position="742"/>
    </location>
</feature>
<accession>A0ABD3V0E8</accession>
<protein>
    <recommendedName>
        <fullName evidence="5">alpha-1,6-mannosyl-glycoprotein 6-beta-N-acetylglucosaminyltransferase</fullName>
        <ecNumber evidence="5">2.4.1.155</ecNumber>
    </recommendedName>
</protein>
<feature type="transmembrane region" description="Helical" evidence="16">
    <location>
        <begin position="21"/>
        <end position="39"/>
    </location>
</feature>
<dbReference type="Proteomes" id="UP001634394">
    <property type="component" value="Unassembled WGS sequence"/>
</dbReference>
<dbReference type="InterPro" id="IPR026116">
    <property type="entry name" value="GT18_cat"/>
</dbReference>
<evidence type="ECO:0000256" key="4">
    <source>
        <dbReference type="ARBA" id="ARBA00007477"/>
    </source>
</evidence>
<keyword evidence="6" id="KW-0964">Secreted</keyword>
<keyword evidence="7" id="KW-0328">Glycosyltransferase</keyword>
<keyword evidence="14" id="KW-0325">Glycoprotein</keyword>
<evidence type="ECO:0000256" key="13">
    <source>
        <dbReference type="ARBA" id="ARBA00023136"/>
    </source>
</evidence>
<evidence type="ECO:0000256" key="16">
    <source>
        <dbReference type="SAM" id="Phobius"/>
    </source>
</evidence>
<evidence type="ECO:0000256" key="8">
    <source>
        <dbReference type="ARBA" id="ARBA00022679"/>
    </source>
</evidence>
<dbReference type="GO" id="GO:0005576">
    <property type="term" value="C:extracellular region"/>
    <property type="evidence" value="ECO:0007669"/>
    <property type="project" value="UniProtKB-SubCell"/>
</dbReference>
<sequence length="758" mass="87409">MMGRGQWRMLKNWTLLHRRQTIIVLTLAFFIWTVTVVNFSTSMSQYGVRESEKLRKDVINLSEKYVKALARENEGIVDGPYAGRFTAYDLKKTIAVLLESILERLNRVEDQLFNQTMMNRNITRSTEASGIQAQDLLEGKNEQCELTKKDKQLYPQCTGKIEWMKQMWKSDPCYSNYGVDGSLCSFIMYLSEVEGWCPRSAWHGTSTVPKDDPTILLMANITTNIEPLMQMLVDPNERESYAWIRMRIRRIWDRWTKAVNSLAAKQDLSGRRQKKILVHLGLLSQQSGWKFAENQFKGGPLGELVQWSDLITTLYILGHKLTITSEVDQLKNILSKLPAANSPCQSRKELPVHIIYTDIVGLRQFKKFVKEGYGKFSCLLRIVDTFGTEPAFNHQQFAKKRKKSSSWGGQNLQPQQFFNMFPHSPDNSFMGFVVEQHLNDSLVNEIPRENQALVYGKNEYMWQAKTQYLDIINKSLEVHATVYMDERSDKETNTASTIIPSYVINHGFLNGEDLHTLLRQSKVFVGLGFPYEGPAPLEAIANGAVFLNPKFNPPHNRNNNAFFKGKPTEREVTSQHPYAEQFIGEPYVYTIDIGNEEQVRSTVQKILDLDTFQAYMPYEFTEEGMIQRMNSYIEHQNFCQFQRQPSKWPPEKAITLLFGEPNKSCKDVCWEKNFICEPSHFLRTNSMEALKQHGAPCSTEKVALDIFYPALDTRTNDCILQQDELLFSCVGKQENLRRLCPCRNYIKGQIALCQGCER</sequence>
<evidence type="ECO:0000256" key="11">
    <source>
        <dbReference type="ARBA" id="ARBA00022989"/>
    </source>
</evidence>
<dbReference type="Pfam" id="PF15024">
    <property type="entry name" value="Glyco_transf_18"/>
    <property type="match status" value="1"/>
</dbReference>
<dbReference type="GO" id="GO:0030144">
    <property type="term" value="F:alpha-1,6-mannosylglycoprotein 6-beta-N-acetylglucosaminyltransferase activity"/>
    <property type="evidence" value="ECO:0007669"/>
    <property type="project" value="UniProtKB-EC"/>
</dbReference>
<evidence type="ECO:0000313" key="20">
    <source>
        <dbReference type="Proteomes" id="UP001634394"/>
    </source>
</evidence>
<keyword evidence="12" id="KW-0333">Golgi apparatus</keyword>
<keyword evidence="20" id="KW-1185">Reference proteome</keyword>
<evidence type="ECO:0000256" key="12">
    <source>
        <dbReference type="ARBA" id="ARBA00023034"/>
    </source>
</evidence>
<evidence type="ECO:0000259" key="18">
    <source>
        <dbReference type="Pfam" id="PF15027"/>
    </source>
</evidence>
<evidence type="ECO:0000256" key="5">
    <source>
        <dbReference type="ARBA" id="ARBA00012671"/>
    </source>
</evidence>
<evidence type="ECO:0000256" key="9">
    <source>
        <dbReference type="ARBA" id="ARBA00022692"/>
    </source>
</evidence>
<feature type="domain" description="MGT5A-like N-terminal" evidence="18">
    <location>
        <begin position="22"/>
        <end position="130"/>
    </location>
</feature>
<organism evidence="19 20">
    <name type="scientific">Sinanodonta woodiana</name>
    <name type="common">Chinese pond mussel</name>
    <name type="synonym">Anodonta woodiana</name>
    <dbReference type="NCBI Taxonomy" id="1069815"/>
    <lineage>
        <taxon>Eukaryota</taxon>
        <taxon>Metazoa</taxon>
        <taxon>Spiralia</taxon>
        <taxon>Lophotrochozoa</taxon>
        <taxon>Mollusca</taxon>
        <taxon>Bivalvia</taxon>
        <taxon>Autobranchia</taxon>
        <taxon>Heteroconchia</taxon>
        <taxon>Palaeoheterodonta</taxon>
        <taxon>Unionida</taxon>
        <taxon>Unionoidea</taxon>
        <taxon>Unionidae</taxon>
        <taxon>Unioninae</taxon>
        <taxon>Sinanodonta</taxon>
    </lineage>
</organism>
<evidence type="ECO:0000313" key="19">
    <source>
        <dbReference type="EMBL" id="KAL3854035.1"/>
    </source>
</evidence>
<keyword evidence="9 16" id="KW-0812">Transmembrane</keyword>
<evidence type="ECO:0000256" key="7">
    <source>
        <dbReference type="ARBA" id="ARBA00022676"/>
    </source>
</evidence>
<dbReference type="InterPro" id="IPR052105">
    <property type="entry name" value="MGAT5_Glycosyltransferase"/>
</dbReference>
<name>A0ABD3V0E8_SINWO</name>
<evidence type="ECO:0000256" key="15">
    <source>
        <dbReference type="ARBA" id="ARBA00048243"/>
    </source>
</evidence>
<reference evidence="19 20" key="1">
    <citation type="submission" date="2024-11" db="EMBL/GenBank/DDBJ databases">
        <title>Chromosome-level genome assembly of the freshwater bivalve Anodonta woodiana.</title>
        <authorList>
            <person name="Chen X."/>
        </authorList>
    </citation>
    <scope>NUCLEOTIDE SEQUENCE [LARGE SCALE GENOMIC DNA]</scope>
    <source>
        <strain evidence="19">MN2024</strain>
        <tissue evidence="19">Gills</tissue>
    </source>
</reference>
<dbReference type="PANTHER" id="PTHR15075">
    <property type="entry name" value="ALPHA-MANNOSIDE BETA-1,6-N-ACETYLGLUCOSAMINYLTRANSFERASE"/>
    <property type="match status" value="1"/>
</dbReference>
<dbReference type="Pfam" id="PF15027">
    <property type="entry name" value="MGT5A_N"/>
    <property type="match status" value="1"/>
</dbReference>
<comment type="caution">
    <text evidence="19">The sequence shown here is derived from an EMBL/GenBank/DDBJ whole genome shotgun (WGS) entry which is preliminary data.</text>
</comment>
<comment type="catalytic activity">
    <reaction evidence="15">
        <text>N(4)-{beta-D-GlcNAc-(1-&gt;2)-[beta-D-GlcNAc-(1-&gt;4)]-alpha-D-Man-(1-&gt;3)-[beta-D-GlcNAc-(1-&gt;2)-alpha-D-Man-(1-&gt;6)]-beta-D-Man-(1-&gt;4)-beta-D-GlcNAc-(1-&gt;4)-beta-D-GlcNAc}-L-asparaginyl-[protein] + UDP-N-acetyl-alpha-D-glucosamine = N(4)-{beta-D-GlcNAc-(1-&gt;2)-[beta-D-GlcNAc-(1-&gt;4)]-alpha-D-Man-(1-&gt;3)-[beta-D-GlcNAc-(1-&gt;2)-[beta-D-GlcNAc-(1-&gt;6)]-alpha-D-Man-(1-&gt;6)]-beta-D-Man-(1-&gt;4)-beta-D-GlcNAc-(1-&gt;4)-beta-D-GlcNAc}-L-asparaginyl-[protein] + UDP + H(+)</text>
        <dbReference type="Rhea" id="RHEA:16921"/>
        <dbReference type="Rhea" id="RHEA-COMP:14374"/>
        <dbReference type="Rhea" id="RHEA-COMP:14377"/>
        <dbReference type="ChEBI" id="CHEBI:15378"/>
        <dbReference type="ChEBI" id="CHEBI:57705"/>
        <dbReference type="ChEBI" id="CHEBI:58223"/>
        <dbReference type="ChEBI" id="CHEBI:139507"/>
        <dbReference type="ChEBI" id="CHEBI:139510"/>
        <dbReference type="EC" id="2.4.1.155"/>
    </reaction>
</comment>
<dbReference type="EC" id="2.4.1.155" evidence="5"/>
<comment type="subcellular location">
    <subcellularLocation>
        <location evidence="1">Golgi apparatus membrane</location>
        <topology evidence="1">Single-pass type II membrane protein</topology>
    </subcellularLocation>
    <subcellularLocation>
        <location evidence="2">Secreted</location>
    </subcellularLocation>
</comment>
<evidence type="ECO:0000256" key="14">
    <source>
        <dbReference type="ARBA" id="ARBA00023180"/>
    </source>
</evidence>
<evidence type="ECO:0000256" key="6">
    <source>
        <dbReference type="ARBA" id="ARBA00022525"/>
    </source>
</evidence>
<dbReference type="InterPro" id="IPR027833">
    <property type="entry name" value="MGT5A-like_N"/>
</dbReference>
<keyword evidence="11 16" id="KW-1133">Transmembrane helix</keyword>
<dbReference type="GO" id="GO:0000139">
    <property type="term" value="C:Golgi membrane"/>
    <property type="evidence" value="ECO:0007669"/>
    <property type="project" value="UniProtKB-SubCell"/>
</dbReference>
<comment type="pathway">
    <text evidence="3">Protein modification; protein glycosylation.</text>
</comment>
<dbReference type="AlphaFoldDB" id="A0ABD3V0E8"/>
<gene>
    <name evidence="19" type="ORF">ACJMK2_013317</name>
</gene>
<evidence type="ECO:0000259" key="17">
    <source>
        <dbReference type="Pfam" id="PF15024"/>
    </source>
</evidence>
<comment type="similarity">
    <text evidence="4">Belongs to the glycosyltransferase 18 family.</text>
</comment>
<evidence type="ECO:0000256" key="1">
    <source>
        <dbReference type="ARBA" id="ARBA00004323"/>
    </source>
</evidence>